<dbReference type="SUPFAM" id="SSF53098">
    <property type="entry name" value="Ribonuclease H-like"/>
    <property type="match status" value="1"/>
</dbReference>
<dbReference type="InterPro" id="IPR012337">
    <property type="entry name" value="RNaseH-like_sf"/>
</dbReference>
<dbReference type="WBParaSite" id="nRc.2.0.1.t31301-RA">
    <property type="protein sequence ID" value="nRc.2.0.1.t31301-RA"/>
    <property type="gene ID" value="nRc.2.0.1.g31301"/>
</dbReference>
<dbReference type="Proteomes" id="UP000887565">
    <property type="component" value="Unplaced"/>
</dbReference>
<dbReference type="GO" id="GO:0046983">
    <property type="term" value="F:protein dimerization activity"/>
    <property type="evidence" value="ECO:0007669"/>
    <property type="project" value="InterPro"/>
</dbReference>
<protein>
    <submittedName>
        <fullName evidence="4">HAT C-terminal dimerisation domain-containing protein</fullName>
    </submittedName>
</protein>
<dbReference type="Pfam" id="PF05699">
    <property type="entry name" value="Dimer_Tnp_hAT"/>
    <property type="match status" value="1"/>
</dbReference>
<dbReference type="InterPro" id="IPR008906">
    <property type="entry name" value="HATC_C_dom"/>
</dbReference>
<feature type="region of interest" description="Disordered" evidence="1">
    <location>
        <begin position="166"/>
        <end position="185"/>
    </location>
</feature>
<sequence length="294" mass="33005">MEVRWGSALGMLQRNISLKKFYAKVLFDENLRKIVKSSSTKSPFPTDQDWPSVKCLVDALVPINAATELLGGQKYVSASIAYPVLFGLYKAARPSGSDYPAIFNFKHCFASELEKRFKLNLPELLIDRKIMLATVLDPRFKDVSFLNPEPRDNLYSNLEMIASAEDFPSTSQSESTELGSAPPSKKKKKSAFEILLGDLYHTGEVTNIKSASQEIDEYLKLGKLPNEGTDILLFWKENQKRFPCSSSLARKYLTIPATSVLSERVFSIAGFVLRTGVRLLIPTLLKKLSYCMKI</sequence>
<dbReference type="OMA" id="NACTEAK"/>
<organism evidence="3 4">
    <name type="scientific">Romanomermis culicivorax</name>
    <name type="common">Nematode worm</name>
    <dbReference type="NCBI Taxonomy" id="13658"/>
    <lineage>
        <taxon>Eukaryota</taxon>
        <taxon>Metazoa</taxon>
        <taxon>Ecdysozoa</taxon>
        <taxon>Nematoda</taxon>
        <taxon>Enoplea</taxon>
        <taxon>Dorylaimia</taxon>
        <taxon>Mermithida</taxon>
        <taxon>Mermithoidea</taxon>
        <taxon>Mermithidae</taxon>
        <taxon>Romanomermis</taxon>
    </lineage>
</organism>
<evidence type="ECO:0000259" key="2">
    <source>
        <dbReference type="Pfam" id="PF05699"/>
    </source>
</evidence>
<keyword evidence="3" id="KW-1185">Reference proteome</keyword>
<accession>A0A915JXW9</accession>
<dbReference type="InterPro" id="IPR052717">
    <property type="entry name" value="Vacuolar_transposase_reg"/>
</dbReference>
<feature type="domain" description="HAT C-terminal dimerisation" evidence="2">
    <location>
        <begin position="214"/>
        <end position="270"/>
    </location>
</feature>
<evidence type="ECO:0000313" key="3">
    <source>
        <dbReference type="Proteomes" id="UP000887565"/>
    </source>
</evidence>
<name>A0A915JXW9_ROMCU</name>
<dbReference type="PANTHER" id="PTHR46169:SF15">
    <property type="entry name" value="INNER CENTROMERE PROTEIN A-LIKE ISOFORM X1-RELATED"/>
    <property type="match status" value="1"/>
</dbReference>
<evidence type="ECO:0000256" key="1">
    <source>
        <dbReference type="SAM" id="MobiDB-lite"/>
    </source>
</evidence>
<feature type="compositionally biased region" description="Polar residues" evidence="1">
    <location>
        <begin position="168"/>
        <end position="178"/>
    </location>
</feature>
<proteinExistence type="predicted"/>
<evidence type="ECO:0000313" key="4">
    <source>
        <dbReference type="WBParaSite" id="nRc.2.0.1.t31301-RA"/>
    </source>
</evidence>
<reference evidence="4" key="1">
    <citation type="submission" date="2022-11" db="UniProtKB">
        <authorList>
            <consortium name="WormBaseParasite"/>
        </authorList>
    </citation>
    <scope>IDENTIFICATION</scope>
</reference>
<dbReference type="PANTHER" id="PTHR46169">
    <property type="entry name" value="DNA REPLICATION-RELATED ELEMENT FACTOR, ISOFORM A"/>
    <property type="match status" value="1"/>
</dbReference>
<dbReference type="AlphaFoldDB" id="A0A915JXW9"/>
<dbReference type="GO" id="GO:0005634">
    <property type="term" value="C:nucleus"/>
    <property type="evidence" value="ECO:0007669"/>
    <property type="project" value="TreeGrafter"/>
</dbReference>
<dbReference type="GO" id="GO:0006357">
    <property type="term" value="P:regulation of transcription by RNA polymerase II"/>
    <property type="evidence" value="ECO:0007669"/>
    <property type="project" value="TreeGrafter"/>
</dbReference>